<dbReference type="Proteomes" id="UP000249873">
    <property type="component" value="Chromosome"/>
</dbReference>
<keyword evidence="6 8" id="KW-1133">Transmembrane helix</keyword>
<evidence type="ECO:0000256" key="6">
    <source>
        <dbReference type="ARBA" id="ARBA00022989"/>
    </source>
</evidence>
<proteinExistence type="predicted"/>
<organism evidence="10 11">
    <name type="scientific">Arcticibacterium luteifluviistationis</name>
    <dbReference type="NCBI Taxonomy" id="1784714"/>
    <lineage>
        <taxon>Bacteria</taxon>
        <taxon>Pseudomonadati</taxon>
        <taxon>Bacteroidota</taxon>
        <taxon>Cytophagia</taxon>
        <taxon>Cytophagales</taxon>
        <taxon>Leadbetterellaceae</taxon>
        <taxon>Arcticibacterium</taxon>
    </lineage>
</organism>
<dbReference type="InterPro" id="IPR001173">
    <property type="entry name" value="Glyco_trans_2-like"/>
</dbReference>
<dbReference type="Pfam" id="PF00535">
    <property type="entry name" value="Glycos_transf_2"/>
    <property type="match status" value="1"/>
</dbReference>
<feature type="domain" description="Glycosyltransferase 2-like" evidence="9">
    <location>
        <begin position="6"/>
        <end position="155"/>
    </location>
</feature>
<feature type="transmembrane region" description="Helical" evidence="8">
    <location>
        <begin position="268"/>
        <end position="290"/>
    </location>
</feature>
<evidence type="ECO:0000313" key="11">
    <source>
        <dbReference type="Proteomes" id="UP000249873"/>
    </source>
</evidence>
<keyword evidence="3 10" id="KW-0808">Transferase</keyword>
<keyword evidence="5" id="KW-0448">Lipopolysaccharide biosynthesis</keyword>
<evidence type="ECO:0000256" key="7">
    <source>
        <dbReference type="ARBA" id="ARBA00023136"/>
    </source>
</evidence>
<dbReference type="PANTHER" id="PTHR48090:SF3">
    <property type="entry name" value="UNDECAPRENYL-PHOSPHATE 4-DEOXY-4-FORMAMIDO-L-ARABINOSE TRANSFERASE"/>
    <property type="match status" value="1"/>
</dbReference>
<dbReference type="InterPro" id="IPR050256">
    <property type="entry name" value="Glycosyltransferase_2"/>
</dbReference>
<accession>A0A2Z4G9F6</accession>
<keyword evidence="1" id="KW-1003">Cell membrane</keyword>
<dbReference type="PANTHER" id="PTHR48090">
    <property type="entry name" value="UNDECAPRENYL-PHOSPHATE 4-DEOXY-4-FORMAMIDO-L-ARABINOSE TRANSFERASE-RELATED"/>
    <property type="match status" value="1"/>
</dbReference>
<dbReference type="SUPFAM" id="SSF53448">
    <property type="entry name" value="Nucleotide-diphospho-sugar transferases"/>
    <property type="match status" value="1"/>
</dbReference>
<keyword evidence="7 8" id="KW-0472">Membrane</keyword>
<dbReference type="AlphaFoldDB" id="A0A2Z4G9F6"/>
<dbReference type="GO" id="GO:0009103">
    <property type="term" value="P:lipopolysaccharide biosynthetic process"/>
    <property type="evidence" value="ECO:0007669"/>
    <property type="project" value="UniProtKB-KW"/>
</dbReference>
<protein>
    <submittedName>
        <fullName evidence="10">Glycosyl transferase family 2</fullName>
    </submittedName>
</protein>
<evidence type="ECO:0000313" key="10">
    <source>
        <dbReference type="EMBL" id="AWV97862.1"/>
    </source>
</evidence>
<sequence>MSENITILIPVFNDWDALSKLLEKIEEQANLLKMRFSVQVMNDCSSLPMQVASYPSLDISVVHLLRNVGHQKAIAVGLAHLANSDAKSNVLVMDADGEDKPSDIPAMIKASTENPYKIIFAHRSKRSEGFVFRVSYQIYKFIFKLLTSKVITFGNFSIVPHTMLKKLAFVSEIWNNYPGGVIRSKLPYTSIPLERGTRLAGESKMNFVSLVLHGMSTIAVFLDVTAVRIMLFSIFLIACSFLGIAVVFELKFVAQMATPGWASSLASGFMIIVLQAFFISLFLVFTVLSYRSNKHFIPLSDYKPFIEKIEKIS</sequence>
<feature type="transmembrane region" description="Helical" evidence="8">
    <location>
        <begin position="229"/>
        <end position="248"/>
    </location>
</feature>
<name>A0A2Z4G9F6_9BACT</name>
<evidence type="ECO:0000256" key="8">
    <source>
        <dbReference type="SAM" id="Phobius"/>
    </source>
</evidence>
<evidence type="ECO:0000256" key="2">
    <source>
        <dbReference type="ARBA" id="ARBA00022676"/>
    </source>
</evidence>
<evidence type="ECO:0000256" key="3">
    <source>
        <dbReference type="ARBA" id="ARBA00022679"/>
    </source>
</evidence>
<gene>
    <name evidence="10" type="ORF">DJ013_06645</name>
</gene>
<evidence type="ECO:0000256" key="1">
    <source>
        <dbReference type="ARBA" id="ARBA00022475"/>
    </source>
</evidence>
<dbReference type="GO" id="GO:0005886">
    <property type="term" value="C:plasma membrane"/>
    <property type="evidence" value="ECO:0007669"/>
    <property type="project" value="TreeGrafter"/>
</dbReference>
<dbReference type="Gene3D" id="3.90.550.10">
    <property type="entry name" value="Spore Coat Polysaccharide Biosynthesis Protein SpsA, Chain A"/>
    <property type="match status" value="1"/>
</dbReference>
<dbReference type="OrthoDB" id="9807778at2"/>
<evidence type="ECO:0000259" key="9">
    <source>
        <dbReference type="Pfam" id="PF00535"/>
    </source>
</evidence>
<reference evidence="10 11" key="1">
    <citation type="submission" date="2018-05" db="EMBL/GenBank/DDBJ databases">
        <title>Complete genome sequence of Arcticibacterium luteifluviistationis SM1504T, a cytophagaceae bacterium isolated from Arctic surface seawater.</title>
        <authorList>
            <person name="Li Y."/>
            <person name="Qin Q.-L."/>
        </authorList>
    </citation>
    <scope>NUCLEOTIDE SEQUENCE [LARGE SCALE GENOMIC DNA]</scope>
    <source>
        <strain evidence="10 11">SM1504</strain>
    </source>
</reference>
<evidence type="ECO:0000256" key="5">
    <source>
        <dbReference type="ARBA" id="ARBA00022985"/>
    </source>
</evidence>
<feature type="transmembrane region" description="Helical" evidence="8">
    <location>
        <begin position="205"/>
        <end position="222"/>
    </location>
</feature>
<evidence type="ECO:0000256" key="4">
    <source>
        <dbReference type="ARBA" id="ARBA00022692"/>
    </source>
</evidence>
<keyword evidence="11" id="KW-1185">Reference proteome</keyword>
<dbReference type="RefSeq" id="WP_111370964.1">
    <property type="nucleotide sequence ID" value="NZ_CP029480.1"/>
</dbReference>
<dbReference type="InterPro" id="IPR029044">
    <property type="entry name" value="Nucleotide-diphossugar_trans"/>
</dbReference>
<keyword evidence="2" id="KW-0328">Glycosyltransferase</keyword>
<dbReference type="EMBL" id="CP029480">
    <property type="protein sequence ID" value="AWV97862.1"/>
    <property type="molecule type" value="Genomic_DNA"/>
</dbReference>
<keyword evidence="4 8" id="KW-0812">Transmembrane</keyword>
<dbReference type="GO" id="GO:0016757">
    <property type="term" value="F:glycosyltransferase activity"/>
    <property type="evidence" value="ECO:0007669"/>
    <property type="project" value="UniProtKB-KW"/>
</dbReference>
<dbReference type="KEGG" id="als:DJ013_06645"/>